<dbReference type="SUPFAM" id="SSF52540">
    <property type="entry name" value="P-loop containing nucleoside triphosphate hydrolases"/>
    <property type="match status" value="1"/>
</dbReference>
<dbReference type="InterPro" id="IPR033690">
    <property type="entry name" value="Adenylat_kinase_CS"/>
</dbReference>
<comment type="subcellular location">
    <subcellularLocation>
        <location evidence="5 7">Cytoplasm</location>
    </subcellularLocation>
</comment>
<evidence type="ECO:0000256" key="6">
    <source>
        <dbReference type="RuleBase" id="RU003330"/>
    </source>
</evidence>
<evidence type="ECO:0000256" key="1">
    <source>
        <dbReference type="ARBA" id="ARBA00022679"/>
    </source>
</evidence>
<keyword evidence="10" id="KW-1185">Reference proteome</keyword>
<feature type="binding site" evidence="5">
    <location>
        <position position="200"/>
    </location>
    <ligand>
        <name>ATP</name>
        <dbReference type="ChEBI" id="CHEBI:30616"/>
    </ligand>
</feature>
<evidence type="ECO:0000259" key="8">
    <source>
        <dbReference type="Pfam" id="PF05191"/>
    </source>
</evidence>
<evidence type="ECO:0000313" key="10">
    <source>
        <dbReference type="Proteomes" id="UP001524547"/>
    </source>
</evidence>
<dbReference type="NCBIfam" id="NF011100">
    <property type="entry name" value="PRK14527.1"/>
    <property type="match status" value="1"/>
</dbReference>
<proteinExistence type="inferred from homology"/>
<dbReference type="NCBIfam" id="NF001380">
    <property type="entry name" value="PRK00279.1-2"/>
    <property type="match status" value="1"/>
</dbReference>
<dbReference type="RefSeq" id="WP_422919799.1">
    <property type="nucleotide sequence ID" value="NZ_JAMZEJ010000005.1"/>
</dbReference>
<name>A0ABT1VXI7_9PROT</name>
<dbReference type="EMBL" id="JAMZEJ010000005">
    <property type="protein sequence ID" value="MCQ8241053.1"/>
    <property type="molecule type" value="Genomic_DNA"/>
</dbReference>
<dbReference type="InterPro" id="IPR027417">
    <property type="entry name" value="P-loop_NTPase"/>
</dbReference>
<dbReference type="Pfam" id="PF00406">
    <property type="entry name" value="ADK"/>
    <property type="match status" value="1"/>
</dbReference>
<feature type="binding site" evidence="5">
    <location>
        <position position="31"/>
    </location>
    <ligand>
        <name>AMP</name>
        <dbReference type="ChEBI" id="CHEBI:456215"/>
    </ligand>
</feature>
<keyword evidence="5" id="KW-0862">Zinc</keyword>
<feature type="binding site" evidence="5">
    <location>
        <position position="36"/>
    </location>
    <ligand>
        <name>AMP</name>
        <dbReference type="ChEBI" id="CHEBI:456215"/>
    </ligand>
</feature>
<evidence type="ECO:0000256" key="5">
    <source>
        <dbReference type="HAMAP-Rule" id="MF_00235"/>
    </source>
</evidence>
<keyword evidence="1 5" id="KW-0808">Transferase</keyword>
<dbReference type="Gene3D" id="3.40.50.300">
    <property type="entry name" value="P-loop containing nucleotide triphosphate hydrolases"/>
    <property type="match status" value="1"/>
</dbReference>
<dbReference type="NCBIfam" id="NF011105">
    <property type="entry name" value="PRK14532.1"/>
    <property type="match status" value="1"/>
</dbReference>
<keyword evidence="5 7" id="KW-0067">ATP-binding</keyword>
<keyword evidence="4 5" id="KW-0418">Kinase</keyword>
<feature type="binding site" evidence="5">
    <location>
        <begin position="57"/>
        <end position="59"/>
    </location>
    <ligand>
        <name>AMP</name>
        <dbReference type="ChEBI" id="CHEBI:456215"/>
    </ligand>
</feature>
<dbReference type="Pfam" id="PF05191">
    <property type="entry name" value="ADK_lid"/>
    <property type="match status" value="1"/>
</dbReference>
<evidence type="ECO:0000256" key="3">
    <source>
        <dbReference type="ARBA" id="ARBA00022741"/>
    </source>
</evidence>
<dbReference type="CDD" id="cd01428">
    <property type="entry name" value="ADK"/>
    <property type="match status" value="1"/>
</dbReference>
<dbReference type="InterPro" id="IPR000850">
    <property type="entry name" value="Adenylat/UMP-CMP_kin"/>
</dbReference>
<evidence type="ECO:0000256" key="4">
    <source>
        <dbReference type="ARBA" id="ARBA00022777"/>
    </source>
</evidence>
<keyword evidence="2 5" id="KW-0545">Nucleotide biosynthesis</keyword>
<comment type="pathway">
    <text evidence="5">Purine metabolism; AMP biosynthesis via salvage pathway; AMP from ADP: step 1/1.</text>
</comment>
<feature type="binding site" evidence="5">
    <location>
        <position position="150"/>
    </location>
    <ligand>
        <name>Zn(2+)</name>
        <dbReference type="ChEBI" id="CHEBI:29105"/>
        <note>structural</note>
    </ligand>
</feature>
<feature type="binding site" evidence="5">
    <location>
        <position position="161"/>
    </location>
    <ligand>
        <name>AMP</name>
        <dbReference type="ChEBI" id="CHEBI:456215"/>
    </ligand>
</feature>
<dbReference type="InterPro" id="IPR006259">
    <property type="entry name" value="Adenyl_kin_sub"/>
</dbReference>
<dbReference type="GO" id="GO:0004017">
    <property type="term" value="F:AMP kinase activity"/>
    <property type="evidence" value="ECO:0007669"/>
    <property type="project" value="UniProtKB-EC"/>
</dbReference>
<keyword evidence="5" id="KW-0963">Cytoplasm</keyword>
<feature type="domain" description="Adenylate kinase active site lid" evidence="8">
    <location>
        <begin position="127"/>
        <end position="163"/>
    </location>
</feature>
<feature type="binding site" evidence="5">
    <location>
        <begin position="85"/>
        <end position="88"/>
    </location>
    <ligand>
        <name>AMP</name>
        <dbReference type="ChEBI" id="CHEBI:456215"/>
    </ligand>
</feature>
<protein>
    <recommendedName>
        <fullName evidence="5 7">Adenylate kinase</fullName>
        <shortName evidence="5">AK</shortName>
        <ecNumber evidence="5 7">2.7.4.3</ecNumber>
    </recommendedName>
    <alternativeName>
        <fullName evidence="5">ATP-AMP transphosphorylase</fullName>
    </alternativeName>
    <alternativeName>
        <fullName evidence="5">ATP:AMP phosphotransferase</fullName>
    </alternativeName>
    <alternativeName>
        <fullName evidence="5">Adenylate monophosphate kinase</fullName>
    </alternativeName>
</protein>
<dbReference type="PRINTS" id="PR00094">
    <property type="entry name" value="ADENYLTKNASE"/>
</dbReference>
<comment type="caution">
    <text evidence="5">Lacks conserved residue(s) required for the propagation of feature annotation.</text>
</comment>
<dbReference type="PANTHER" id="PTHR23359">
    <property type="entry name" value="NUCLEOTIDE KINASE"/>
    <property type="match status" value="1"/>
</dbReference>
<dbReference type="EC" id="2.7.4.3" evidence="5 7"/>
<sequence>MRLVFLGPPGAGKGTQAKRLEHLHGIAQISTGDMLRAEVQAGSDVGLRAKAVMDAGQLVSDDILISMLDARVSRPDCARGFILDGFPRTIVQAEALDRMLRSREMSLDAVLALQVDEPALVERIAGRFTCARCGEGYHDSFKPPRVSGTCDVCGSHDFLRRADDKRELVAARLEAYRMQTAPLLPYYESTGRLRVIDGMAPIGSVSAAIDEALGSATASSVAPQAAITES</sequence>
<comment type="function">
    <text evidence="5">Catalyzes the reversible transfer of the terminal phosphate group between ATP and AMP. Plays an important role in cellular energy homeostasis and in adenine nucleotide metabolism.</text>
</comment>
<feature type="region of interest" description="NMP" evidence="5">
    <location>
        <begin position="30"/>
        <end position="59"/>
    </location>
</feature>
<dbReference type="NCBIfam" id="NF001381">
    <property type="entry name" value="PRK00279.1-3"/>
    <property type="match status" value="1"/>
</dbReference>
<feature type="binding site" evidence="5">
    <location>
        <position position="130"/>
    </location>
    <ligand>
        <name>Zn(2+)</name>
        <dbReference type="ChEBI" id="CHEBI:29105"/>
        <note>structural</note>
    </ligand>
</feature>
<feature type="binding site" evidence="5">
    <location>
        <position position="133"/>
    </location>
    <ligand>
        <name>Zn(2+)</name>
        <dbReference type="ChEBI" id="CHEBI:29105"/>
        <note>structural</note>
    </ligand>
</feature>
<reference evidence="9 10" key="1">
    <citation type="submission" date="2022-06" db="EMBL/GenBank/DDBJ databases">
        <title>Rhizosaccharibacter gen. nov. sp. nov. KSS12, endophytic bacteria isolated from sugarcane.</title>
        <authorList>
            <person name="Pitiwittayakul N."/>
        </authorList>
    </citation>
    <scope>NUCLEOTIDE SEQUENCE [LARGE SCALE GENOMIC DNA]</scope>
    <source>
        <strain evidence="9 10">KSS12</strain>
    </source>
</reference>
<keyword evidence="5" id="KW-0479">Metal-binding</keyword>
<dbReference type="InterPro" id="IPR007862">
    <property type="entry name" value="Adenylate_kinase_lid-dom"/>
</dbReference>
<organism evidence="9 10">
    <name type="scientific">Rhizosaccharibacter radicis</name>
    <dbReference type="NCBI Taxonomy" id="2782605"/>
    <lineage>
        <taxon>Bacteria</taxon>
        <taxon>Pseudomonadati</taxon>
        <taxon>Pseudomonadota</taxon>
        <taxon>Alphaproteobacteria</taxon>
        <taxon>Acetobacterales</taxon>
        <taxon>Acetobacteraceae</taxon>
        <taxon>Rhizosaccharibacter</taxon>
    </lineage>
</organism>
<evidence type="ECO:0000256" key="2">
    <source>
        <dbReference type="ARBA" id="ARBA00022727"/>
    </source>
</evidence>
<evidence type="ECO:0000313" key="9">
    <source>
        <dbReference type="EMBL" id="MCQ8241053.1"/>
    </source>
</evidence>
<dbReference type="NCBIfam" id="TIGR01351">
    <property type="entry name" value="adk"/>
    <property type="match status" value="1"/>
</dbReference>
<feature type="binding site" evidence="5">
    <location>
        <position position="92"/>
    </location>
    <ligand>
        <name>AMP</name>
        <dbReference type="ChEBI" id="CHEBI:456215"/>
    </ligand>
</feature>
<dbReference type="HAMAP" id="MF_00235">
    <property type="entry name" value="Adenylate_kinase_Adk"/>
    <property type="match status" value="1"/>
</dbReference>
<comment type="catalytic activity">
    <reaction evidence="5 7">
        <text>AMP + ATP = 2 ADP</text>
        <dbReference type="Rhea" id="RHEA:12973"/>
        <dbReference type="ChEBI" id="CHEBI:30616"/>
        <dbReference type="ChEBI" id="CHEBI:456215"/>
        <dbReference type="ChEBI" id="CHEBI:456216"/>
        <dbReference type="EC" id="2.7.4.3"/>
    </reaction>
</comment>
<feature type="binding site" evidence="5">
    <location>
        <begin position="10"/>
        <end position="15"/>
    </location>
    <ligand>
        <name>ATP</name>
        <dbReference type="ChEBI" id="CHEBI:30616"/>
    </ligand>
</feature>
<comment type="subunit">
    <text evidence="5 7">Monomer.</text>
</comment>
<keyword evidence="3 5" id="KW-0547">Nucleotide-binding</keyword>
<comment type="similarity">
    <text evidence="5 6">Belongs to the adenylate kinase family.</text>
</comment>
<gene>
    <name evidence="5" type="primary">adk</name>
    <name evidence="9" type="ORF">NFI88_09405</name>
</gene>
<feature type="binding site" evidence="5">
    <location>
        <position position="127"/>
    </location>
    <ligand>
        <name>ATP</name>
        <dbReference type="ChEBI" id="CHEBI:30616"/>
    </ligand>
</feature>
<comment type="domain">
    <text evidence="5">Consists of three domains, a large central CORE domain and two small peripheral domains, NMPbind and LID, which undergo movements during catalysis. The LID domain closes over the site of phosphoryl transfer upon ATP binding. Assembling and dissambling the active center during each catalytic cycle provides an effective means to prevent ATP hydrolysis. Some bacteria have evolved a zinc-coordinating structure that stabilizes the LID domain.</text>
</comment>
<dbReference type="Proteomes" id="UP001524547">
    <property type="component" value="Unassembled WGS sequence"/>
</dbReference>
<feature type="binding site" evidence="5">
    <location>
        <position position="153"/>
    </location>
    <ligand>
        <name>Zn(2+)</name>
        <dbReference type="ChEBI" id="CHEBI:29105"/>
        <note>structural</note>
    </ligand>
</feature>
<dbReference type="PROSITE" id="PS00113">
    <property type="entry name" value="ADENYLATE_KINASE"/>
    <property type="match status" value="1"/>
</dbReference>
<accession>A0ABT1VXI7</accession>
<feature type="binding site" evidence="5">
    <location>
        <position position="172"/>
    </location>
    <ligand>
        <name>AMP</name>
        <dbReference type="ChEBI" id="CHEBI:456215"/>
    </ligand>
</feature>
<evidence type="ECO:0000256" key="7">
    <source>
        <dbReference type="RuleBase" id="RU003331"/>
    </source>
</evidence>
<comment type="caution">
    <text evidence="9">The sequence shown here is derived from an EMBL/GenBank/DDBJ whole genome shotgun (WGS) entry which is preliminary data.</text>
</comment>